<dbReference type="InterPro" id="IPR016181">
    <property type="entry name" value="Acyl_CoA_acyltransferase"/>
</dbReference>
<dbReference type="Pfam" id="PF03588">
    <property type="entry name" value="Leu_Phe_trans"/>
    <property type="match status" value="1"/>
</dbReference>
<comment type="catalytic activity">
    <reaction evidence="4">
        <text>L-phenylalanyl-tRNA(Phe) + an N-terminal L-alpha-aminoacyl-[protein] = an N-terminal L-phenylalanyl-L-alpha-aminoacyl-[protein] + tRNA(Phe)</text>
        <dbReference type="Rhea" id="RHEA:43632"/>
        <dbReference type="Rhea" id="RHEA-COMP:9668"/>
        <dbReference type="Rhea" id="RHEA-COMP:9699"/>
        <dbReference type="Rhea" id="RHEA-COMP:10636"/>
        <dbReference type="Rhea" id="RHEA-COMP:10637"/>
        <dbReference type="ChEBI" id="CHEBI:78442"/>
        <dbReference type="ChEBI" id="CHEBI:78531"/>
        <dbReference type="ChEBI" id="CHEBI:78597"/>
        <dbReference type="ChEBI" id="CHEBI:83561"/>
        <dbReference type="EC" id="2.3.2.6"/>
    </reaction>
</comment>
<evidence type="ECO:0000256" key="4">
    <source>
        <dbReference type="HAMAP-Rule" id="MF_00688"/>
    </source>
</evidence>
<keyword evidence="2 4" id="KW-0808">Transferase</keyword>
<sequence>MALSGVFGPEAEWPRQDLIALSTEFDADLVAEAYRAGVFPMPLHDAGWPPDAMGWWSPVHRGILPLDDLRITRSLRKSAKHYVVTVDADFDAVIRRCADPARPSGWIDEAIISVYTELNRLGVAHSVEAWTPAGDLAGGLYGVSLGGLFAGESMFHDAALGRDASKVALLGLASVLDDETEGRLLDVQWVTDHLATLGAVAIDRVDYLRLVSEALAQPAPDWGRATQGAISVTSAWRA</sequence>
<dbReference type="RefSeq" id="WP_129459522.1">
    <property type="nucleotide sequence ID" value="NZ_PPCV01000009.1"/>
</dbReference>
<dbReference type="PANTHER" id="PTHR30098">
    <property type="entry name" value="LEUCYL/PHENYLALANYL-TRNA--PROTEIN TRANSFERASE"/>
    <property type="match status" value="1"/>
</dbReference>
<dbReference type="NCBIfam" id="TIGR00667">
    <property type="entry name" value="aat"/>
    <property type="match status" value="1"/>
</dbReference>
<keyword evidence="6" id="KW-1185">Reference proteome</keyword>
<protein>
    <recommendedName>
        <fullName evidence="4">Leucyl/phenylalanyl-tRNA--protein transferase</fullName>
        <ecNumber evidence="4">2.3.2.6</ecNumber>
    </recommendedName>
    <alternativeName>
        <fullName evidence="4">L/F-transferase</fullName>
    </alternativeName>
    <alternativeName>
        <fullName evidence="4">Leucyltransferase</fullName>
    </alternativeName>
    <alternativeName>
        <fullName evidence="4">Phenyalanyltransferase</fullName>
    </alternativeName>
</protein>
<dbReference type="EC" id="2.3.2.6" evidence="4"/>
<organism evidence="5 6">
    <name type="scientific">Propioniciclava flava</name>
    <dbReference type="NCBI Taxonomy" id="2072026"/>
    <lineage>
        <taxon>Bacteria</taxon>
        <taxon>Bacillati</taxon>
        <taxon>Actinomycetota</taxon>
        <taxon>Actinomycetes</taxon>
        <taxon>Propionibacteriales</taxon>
        <taxon>Propionibacteriaceae</taxon>
        <taxon>Propioniciclava</taxon>
    </lineage>
</organism>
<dbReference type="SUPFAM" id="SSF55729">
    <property type="entry name" value="Acyl-CoA N-acyltransferases (Nat)"/>
    <property type="match status" value="1"/>
</dbReference>
<evidence type="ECO:0000256" key="3">
    <source>
        <dbReference type="ARBA" id="ARBA00023315"/>
    </source>
</evidence>
<dbReference type="GO" id="GO:0030163">
    <property type="term" value="P:protein catabolic process"/>
    <property type="evidence" value="ECO:0007669"/>
    <property type="project" value="UniProtKB-UniRule"/>
</dbReference>
<dbReference type="Gene3D" id="3.30.70.3550">
    <property type="entry name" value="Leucyl/phenylalanyl-tRNA-protein transferase, N-terminal domain"/>
    <property type="match status" value="1"/>
</dbReference>
<dbReference type="InterPro" id="IPR004616">
    <property type="entry name" value="Leu/Phe-tRNA_Trfase"/>
</dbReference>
<keyword evidence="3 4" id="KW-0012">Acyltransferase</keyword>
<dbReference type="HAMAP" id="MF_00688">
    <property type="entry name" value="Leu_Phe_trans"/>
    <property type="match status" value="1"/>
</dbReference>
<dbReference type="OrthoDB" id="9790282at2"/>
<dbReference type="EMBL" id="PPCV01000009">
    <property type="protein sequence ID" value="RXW31429.1"/>
    <property type="molecule type" value="Genomic_DNA"/>
</dbReference>
<dbReference type="AlphaFoldDB" id="A0A4Q2EE30"/>
<comment type="similarity">
    <text evidence="4">Belongs to the L/F-transferase family.</text>
</comment>
<evidence type="ECO:0000313" key="6">
    <source>
        <dbReference type="Proteomes" id="UP000290624"/>
    </source>
</evidence>
<comment type="catalytic activity">
    <reaction evidence="4">
        <text>N-terminal L-arginyl-[protein] + L-leucyl-tRNA(Leu) = N-terminal L-leucyl-L-arginyl-[protein] + tRNA(Leu) + H(+)</text>
        <dbReference type="Rhea" id="RHEA:50416"/>
        <dbReference type="Rhea" id="RHEA-COMP:9613"/>
        <dbReference type="Rhea" id="RHEA-COMP:9622"/>
        <dbReference type="Rhea" id="RHEA-COMP:12672"/>
        <dbReference type="Rhea" id="RHEA-COMP:12673"/>
        <dbReference type="ChEBI" id="CHEBI:15378"/>
        <dbReference type="ChEBI" id="CHEBI:64719"/>
        <dbReference type="ChEBI" id="CHEBI:78442"/>
        <dbReference type="ChEBI" id="CHEBI:78494"/>
        <dbReference type="ChEBI" id="CHEBI:133044"/>
        <dbReference type="EC" id="2.3.2.6"/>
    </reaction>
</comment>
<gene>
    <name evidence="4" type="primary">aat</name>
    <name evidence="5" type="ORF">C1706_12240</name>
</gene>
<dbReference type="Proteomes" id="UP000290624">
    <property type="component" value="Unassembled WGS sequence"/>
</dbReference>
<dbReference type="PANTHER" id="PTHR30098:SF2">
    <property type="entry name" value="LEUCYL_PHENYLALANYL-TRNA--PROTEIN TRANSFERASE"/>
    <property type="match status" value="1"/>
</dbReference>
<dbReference type="GO" id="GO:0005737">
    <property type="term" value="C:cytoplasm"/>
    <property type="evidence" value="ECO:0007669"/>
    <property type="project" value="UniProtKB-SubCell"/>
</dbReference>
<accession>A0A4Q2EE30</accession>
<evidence type="ECO:0000256" key="1">
    <source>
        <dbReference type="ARBA" id="ARBA00022490"/>
    </source>
</evidence>
<reference evidence="5 6" key="1">
    <citation type="submission" date="2018-01" db="EMBL/GenBank/DDBJ databases">
        <title>Lactibacter flavus gen. nov., sp. nov., a novel bacterium of the family Propionibacteriaceae isolated from raw milk and dairy products.</title>
        <authorList>
            <person name="Wenning M."/>
            <person name="Breitenwieser F."/>
            <person name="Huptas C."/>
            <person name="von Neubeck M."/>
            <person name="Busse H.-J."/>
            <person name="Scherer S."/>
        </authorList>
    </citation>
    <scope>NUCLEOTIDE SEQUENCE [LARGE SCALE GENOMIC DNA]</scope>
    <source>
        <strain evidence="5 6">VG341</strain>
    </source>
</reference>
<evidence type="ECO:0000313" key="5">
    <source>
        <dbReference type="EMBL" id="RXW31429.1"/>
    </source>
</evidence>
<dbReference type="InterPro" id="IPR042221">
    <property type="entry name" value="Leu/Phe-tRNA_Trfase_N"/>
</dbReference>
<comment type="caution">
    <text evidence="5">The sequence shown here is derived from an EMBL/GenBank/DDBJ whole genome shotgun (WGS) entry which is preliminary data.</text>
</comment>
<dbReference type="GO" id="GO:0008914">
    <property type="term" value="F:leucyl-tRNA--protein transferase activity"/>
    <property type="evidence" value="ECO:0007669"/>
    <property type="project" value="UniProtKB-UniRule"/>
</dbReference>
<dbReference type="Gene3D" id="3.40.630.70">
    <property type="entry name" value="Leucyl/phenylalanyl-tRNA-protein transferase, C-terminal domain"/>
    <property type="match status" value="1"/>
</dbReference>
<comment type="catalytic activity">
    <reaction evidence="4">
        <text>N-terminal L-lysyl-[protein] + L-leucyl-tRNA(Leu) = N-terminal L-leucyl-L-lysyl-[protein] + tRNA(Leu) + H(+)</text>
        <dbReference type="Rhea" id="RHEA:12340"/>
        <dbReference type="Rhea" id="RHEA-COMP:9613"/>
        <dbReference type="Rhea" id="RHEA-COMP:9622"/>
        <dbReference type="Rhea" id="RHEA-COMP:12670"/>
        <dbReference type="Rhea" id="RHEA-COMP:12671"/>
        <dbReference type="ChEBI" id="CHEBI:15378"/>
        <dbReference type="ChEBI" id="CHEBI:65249"/>
        <dbReference type="ChEBI" id="CHEBI:78442"/>
        <dbReference type="ChEBI" id="CHEBI:78494"/>
        <dbReference type="ChEBI" id="CHEBI:133043"/>
        <dbReference type="EC" id="2.3.2.6"/>
    </reaction>
</comment>
<comment type="subcellular location">
    <subcellularLocation>
        <location evidence="4">Cytoplasm</location>
    </subcellularLocation>
</comment>
<proteinExistence type="inferred from homology"/>
<dbReference type="InterPro" id="IPR042203">
    <property type="entry name" value="Leu/Phe-tRNA_Trfase_C"/>
</dbReference>
<comment type="function">
    <text evidence="4">Functions in the N-end rule pathway of protein degradation where it conjugates Leu, Phe and, less efficiently, Met from aminoacyl-tRNAs to the N-termini of proteins containing an N-terminal arginine or lysine.</text>
</comment>
<name>A0A4Q2EE30_9ACTN</name>
<evidence type="ECO:0000256" key="2">
    <source>
        <dbReference type="ARBA" id="ARBA00022679"/>
    </source>
</evidence>
<keyword evidence="1 4" id="KW-0963">Cytoplasm</keyword>